<dbReference type="PANTHER" id="PTHR23090:SF9">
    <property type="entry name" value="GLUTAMINE-DEPENDENT NAD(+) SYNTHETASE"/>
    <property type="match status" value="1"/>
</dbReference>
<keyword evidence="3" id="KW-0012">Acyltransferase</keyword>
<dbReference type="Proteomes" id="UP000266389">
    <property type="component" value="Unassembled WGS sequence"/>
</dbReference>
<organism evidence="3 4">
    <name type="scientific">Candidatus Thermochlorobacter aerophilus</name>
    <dbReference type="NCBI Taxonomy" id="1868324"/>
    <lineage>
        <taxon>Bacteria</taxon>
        <taxon>Pseudomonadati</taxon>
        <taxon>Chlorobiota</taxon>
        <taxon>Chlorobiia</taxon>
        <taxon>Chlorobiales</taxon>
        <taxon>Candidatus Thermochlorobacteriaceae</taxon>
        <taxon>Candidatus Thermochlorobacter</taxon>
    </lineage>
</organism>
<evidence type="ECO:0000313" key="4">
    <source>
        <dbReference type="Proteomes" id="UP000266389"/>
    </source>
</evidence>
<dbReference type="SUPFAM" id="SSF56317">
    <property type="entry name" value="Carbon-nitrogen hydrolase"/>
    <property type="match status" value="1"/>
</dbReference>
<keyword evidence="3" id="KW-0808">Transferase</keyword>
<dbReference type="GO" id="GO:0016746">
    <property type="term" value="F:acyltransferase activity"/>
    <property type="evidence" value="ECO:0007669"/>
    <property type="project" value="UniProtKB-KW"/>
</dbReference>
<dbReference type="GO" id="GO:0004359">
    <property type="term" value="F:glutaminase activity"/>
    <property type="evidence" value="ECO:0007669"/>
    <property type="project" value="InterPro"/>
</dbReference>
<feature type="domain" description="CN hydrolase" evidence="2">
    <location>
        <begin position="3"/>
        <end position="138"/>
    </location>
</feature>
<dbReference type="GO" id="GO:0003952">
    <property type="term" value="F:NAD+ synthase (glutamine-hydrolyzing) activity"/>
    <property type="evidence" value="ECO:0007669"/>
    <property type="project" value="InterPro"/>
</dbReference>
<name>A0A395M1W5_9BACT</name>
<dbReference type="PANTHER" id="PTHR23090">
    <property type="entry name" value="NH 3 /GLUTAMINE-DEPENDENT NAD + SYNTHETASE"/>
    <property type="match status" value="1"/>
</dbReference>
<gene>
    <name evidence="3" type="ORF">D0433_04405</name>
</gene>
<evidence type="ECO:0000256" key="1">
    <source>
        <dbReference type="ARBA" id="ARBA00022598"/>
    </source>
</evidence>
<protein>
    <submittedName>
        <fullName evidence="3">Acyltransferase</fullName>
    </submittedName>
</protein>
<dbReference type="InterPro" id="IPR003694">
    <property type="entry name" value="NAD_synthase"/>
</dbReference>
<dbReference type="Pfam" id="PF00795">
    <property type="entry name" value="CN_hydrolase"/>
    <property type="match status" value="1"/>
</dbReference>
<keyword evidence="1" id="KW-0436">Ligase</keyword>
<dbReference type="PROSITE" id="PS50263">
    <property type="entry name" value="CN_HYDROLASE"/>
    <property type="match status" value="1"/>
</dbReference>
<dbReference type="InterPro" id="IPR003010">
    <property type="entry name" value="C-N_Hydrolase"/>
</dbReference>
<comment type="caution">
    <text evidence="3">The sequence shown here is derived from an EMBL/GenBank/DDBJ whole genome shotgun (WGS) entry which is preliminary data.</text>
</comment>
<dbReference type="Gene3D" id="3.60.110.10">
    <property type="entry name" value="Carbon-nitrogen hydrolase"/>
    <property type="match status" value="1"/>
</dbReference>
<evidence type="ECO:0000259" key="2">
    <source>
        <dbReference type="PROSITE" id="PS50263"/>
    </source>
</evidence>
<feature type="non-terminal residue" evidence="3">
    <location>
        <position position="138"/>
    </location>
</feature>
<dbReference type="AlphaFoldDB" id="A0A395M1W5"/>
<dbReference type="GO" id="GO:0005737">
    <property type="term" value="C:cytoplasm"/>
    <property type="evidence" value="ECO:0007669"/>
    <property type="project" value="InterPro"/>
</dbReference>
<accession>A0A395M1W5</accession>
<sequence>MKTKLRIVQLDSTLGNFDDNLQQHISHVELAIHEGIEFIVFPELSLSGYNLQDAAQDMAMPISDAHFEPLRTLSKHISILCGGVELSDDFGVYNAAFFFEDGKARVVHRKVFLPTYGMFEELRYFSAGQRIVPFQTRR</sequence>
<evidence type="ECO:0000313" key="3">
    <source>
        <dbReference type="EMBL" id="RFM24702.1"/>
    </source>
</evidence>
<dbReference type="InterPro" id="IPR036526">
    <property type="entry name" value="C-N_Hydrolase_sf"/>
</dbReference>
<reference evidence="3 4" key="1">
    <citation type="journal article" date="2011" name="ISME J.">
        <title>Community ecology of hot spring cyanobacterial mats: predominant populations and their functional potential.</title>
        <authorList>
            <person name="Klatt C.G."/>
            <person name="Wood J.M."/>
            <person name="Rusch D.B."/>
            <person name="Bateson M.M."/>
            <person name="Hamamura N."/>
            <person name="Heidelberg J.F."/>
            <person name="Grossman A.R."/>
            <person name="Bhaya D."/>
            <person name="Cohan F.M."/>
            <person name="Kuhl M."/>
            <person name="Bryant D.A."/>
            <person name="Ward D.M."/>
        </authorList>
    </citation>
    <scope>NUCLEOTIDE SEQUENCE [LARGE SCALE GENOMIC DNA]</scope>
    <source>
        <strain evidence="3">OS</strain>
    </source>
</reference>
<dbReference type="EMBL" id="PHFL01000029">
    <property type="protein sequence ID" value="RFM24702.1"/>
    <property type="molecule type" value="Genomic_DNA"/>
</dbReference>
<dbReference type="GO" id="GO:0009435">
    <property type="term" value="P:NAD+ biosynthetic process"/>
    <property type="evidence" value="ECO:0007669"/>
    <property type="project" value="InterPro"/>
</dbReference>
<proteinExistence type="predicted"/>